<dbReference type="GO" id="GO:0030246">
    <property type="term" value="F:carbohydrate binding"/>
    <property type="evidence" value="ECO:0007669"/>
    <property type="project" value="UniProtKB-ARBA"/>
</dbReference>
<dbReference type="SUPFAM" id="SSF56496">
    <property type="entry name" value="Fibrinogen C-terminal domain-like"/>
    <property type="match status" value="1"/>
</dbReference>
<dbReference type="EMBL" id="GALA01000984">
    <property type="protein sequence ID" value="JAA93868.1"/>
    <property type="molecule type" value="mRNA"/>
</dbReference>
<feature type="chain" id="PRO_5004587137" evidence="3">
    <location>
        <begin position="22"/>
        <end position="307"/>
    </location>
</feature>
<dbReference type="PANTHER" id="PTHR19143:SF327">
    <property type="entry name" value="FI21813P1-RELATED"/>
    <property type="match status" value="1"/>
</dbReference>
<dbReference type="InterPro" id="IPR050373">
    <property type="entry name" value="Fibrinogen_C-term_domain"/>
</dbReference>
<comment type="function">
    <text evidence="2">Lectin involved in innate immunity. Agglutinates all types of human erythrocytes, Gram-positive and Gram-negative bacteria. Has a stronger agglutinating activity towards Gram-negative bacteria than towards Gram-positive bacteria. Specifically recognizes acetyl group-containing substances on agglutinated cells. The hemagglutinating activity was inhibited by EDTA, acetyl group-containing mono- and disaccharides, N-acetyl derivatives of amino acids, other acetyl group-containing substances, propionamide and benzamide. Enhances the antimicrobial activity of big defensin against Gram-positive bacteria but not against Gram-negative bacteria.</text>
</comment>
<dbReference type="Pfam" id="PF00147">
    <property type="entry name" value="Fibrinogen_C"/>
    <property type="match status" value="1"/>
</dbReference>
<name>T1E277_9DIPT</name>
<evidence type="ECO:0000313" key="5">
    <source>
        <dbReference type="EMBL" id="JAA93868.1"/>
    </source>
</evidence>
<evidence type="ECO:0000256" key="1">
    <source>
        <dbReference type="ARBA" id="ARBA00023157"/>
    </source>
</evidence>
<dbReference type="PANTHER" id="PTHR19143">
    <property type="entry name" value="FIBRINOGEN/TENASCIN/ANGIOPOEITIN"/>
    <property type="match status" value="1"/>
</dbReference>
<dbReference type="SMART" id="SM00186">
    <property type="entry name" value="FBG"/>
    <property type="match status" value="1"/>
</dbReference>
<dbReference type="InterPro" id="IPR002181">
    <property type="entry name" value="Fibrinogen_a/b/g_C_dom"/>
</dbReference>
<evidence type="ECO:0000256" key="3">
    <source>
        <dbReference type="SAM" id="SignalP"/>
    </source>
</evidence>
<dbReference type="AlphaFoldDB" id="T1E277"/>
<keyword evidence="3" id="KW-0732">Signal</keyword>
<feature type="signal peptide" evidence="3">
    <location>
        <begin position="1"/>
        <end position="21"/>
    </location>
</feature>
<accession>T1E277</accession>
<dbReference type="CDD" id="cd00087">
    <property type="entry name" value="FReD"/>
    <property type="match status" value="1"/>
</dbReference>
<evidence type="ECO:0000256" key="2">
    <source>
        <dbReference type="ARBA" id="ARBA00053344"/>
    </source>
</evidence>
<dbReference type="InterPro" id="IPR036056">
    <property type="entry name" value="Fibrinogen-like_C"/>
</dbReference>
<dbReference type="GO" id="GO:0005615">
    <property type="term" value="C:extracellular space"/>
    <property type="evidence" value="ECO:0007669"/>
    <property type="project" value="TreeGrafter"/>
</dbReference>
<organism evidence="5">
    <name type="scientific">Psorophora albipes</name>
    <dbReference type="NCBI Taxonomy" id="869069"/>
    <lineage>
        <taxon>Eukaryota</taxon>
        <taxon>Metazoa</taxon>
        <taxon>Ecdysozoa</taxon>
        <taxon>Arthropoda</taxon>
        <taxon>Hexapoda</taxon>
        <taxon>Insecta</taxon>
        <taxon>Pterygota</taxon>
        <taxon>Neoptera</taxon>
        <taxon>Endopterygota</taxon>
        <taxon>Diptera</taxon>
        <taxon>Nematocera</taxon>
        <taxon>Culicoidea</taxon>
        <taxon>Culicidae</taxon>
        <taxon>Culicinae</taxon>
        <taxon>Aedini</taxon>
        <taxon>Psorophora</taxon>
    </lineage>
</organism>
<dbReference type="Gene3D" id="3.90.215.10">
    <property type="entry name" value="Gamma Fibrinogen, chain A, domain 1"/>
    <property type="match status" value="1"/>
</dbReference>
<dbReference type="PROSITE" id="PS51406">
    <property type="entry name" value="FIBRINOGEN_C_2"/>
    <property type="match status" value="1"/>
</dbReference>
<protein>
    <submittedName>
        <fullName evidence="5">Putative ficolin</fullName>
    </submittedName>
</protein>
<keyword evidence="1" id="KW-1015">Disulfide bond</keyword>
<evidence type="ECO:0000259" key="4">
    <source>
        <dbReference type="PROSITE" id="PS51406"/>
    </source>
</evidence>
<dbReference type="FunFam" id="3.90.215.10:FF:000001">
    <property type="entry name" value="Tenascin isoform 1"/>
    <property type="match status" value="1"/>
</dbReference>
<feature type="domain" description="Fibrinogen C-terminal" evidence="4">
    <location>
        <begin position="91"/>
        <end position="306"/>
    </location>
</feature>
<sequence>MFKVINFIFYILLFASSIASSVQVDQASCNSFGYELVAARLDALENAVLKSQLKSAESVQNVRTDIHELTRNVQNLIWGYQAGAIGGGHAGFNPVLPKSCQDVQSKKSGTHLIDVSHGVRKPFEVYCDQDFEGGGWIVFQNRYNGAVDFYRSWSEYKEGFGTLDGEFWLGLDKLHEITYSGSYELAVLIEDYSGQKAFAKYSQFAIGGEAEFYSLNKLGTYSGTAEDSFSYHLNGKFSTFDRDNDEHETHCAAVYIGAWWYRACHMSNLNSRYREQGEANKIIVWRKWKGDSHALKKTRMMIRRTVE</sequence>
<dbReference type="NCBIfam" id="NF040941">
    <property type="entry name" value="GGGWT_bact"/>
    <property type="match status" value="1"/>
</dbReference>
<reference evidence="5" key="1">
    <citation type="journal article" date="2013" name="BMC Genomics">
        <title>A deep insight into the sialotranscriptome of the mosquito, Psorophora albipes.</title>
        <authorList>
            <person name="Chagas A.C."/>
            <person name="Calvo E."/>
            <person name="Rios-Velasquez C.M."/>
            <person name="Pessoa F.A."/>
            <person name="Medeiros J.F."/>
            <person name="Ribeiro J.M."/>
        </authorList>
    </citation>
    <scope>NUCLEOTIDE SEQUENCE</scope>
</reference>
<dbReference type="InterPro" id="IPR014716">
    <property type="entry name" value="Fibrinogen_a/b/g_C_1"/>
</dbReference>
<proteinExistence type="evidence at transcript level"/>